<evidence type="ECO:0000256" key="1">
    <source>
        <dbReference type="ARBA" id="ARBA00023015"/>
    </source>
</evidence>
<dbReference type="InterPro" id="IPR009057">
    <property type="entry name" value="Homeodomain-like_sf"/>
</dbReference>
<evidence type="ECO:0000313" key="5">
    <source>
        <dbReference type="EMBL" id="AWB67581.1"/>
    </source>
</evidence>
<keyword evidence="6" id="KW-1185">Reference proteome</keyword>
<evidence type="ECO:0000256" key="2">
    <source>
        <dbReference type="ARBA" id="ARBA00023125"/>
    </source>
</evidence>
<dbReference type="Gene3D" id="1.10.10.60">
    <property type="entry name" value="Homeodomain-like"/>
    <property type="match status" value="1"/>
</dbReference>
<dbReference type="PANTHER" id="PTHR47893">
    <property type="entry name" value="REGULATORY PROTEIN PCHR"/>
    <property type="match status" value="1"/>
</dbReference>
<dbReference type="PROSITE" id="PS00041">
    <property type="entry name" value="HTH_ARAC_FAMILY_1"/>
    <property type="match status" value="1"/>
</dbReference>
<keyword evidence="1" id="KW-0805">Transcription regulation</keyword>
<keyword evidence="2" id="KW-0238">DNA-binding</keyword>
<dbReference type="KEGG" id="cate:C2869_14525"/>
<dbReference type="GO" id="GO:0043565">
    <property type="term" value="F:sequence-specific DNA binding"/>
    <property type="evidence" value="ECO:0007669"/>
    <property type="project" value="InterPro"/>
</dbReference>
<dbReference type="AlphaFoldDB" id="A0A2S0VTP2"/>
<evidence type="ECO:0000259" key="4">
    <source>
        <dbReference type="PROSITE" id="PS01124"/>
    </source>
</evidence>
<proteinExistence type="predicted"/>
<dbReference type="Proteomes" id="UP000244441">
    <property type="component" value="Chromosome"/>
</dbReference>
<dbReference type="OrthoDB" id="9803764at2"/>
<keyword evidence="3" id="KW-0804">Transcription</keyword>
<protein>
    <recommendedName>
        <fullName evidence="4">HTH araC/xylS-type domain-containing protein</fullName>
    </recommendedName>
</protein>
<dbReference type="EMBL" id="CP026604">
    <property type="protein sequence ID" value="AWB67581.1"/>
    <property type="molecule type" value="Genomic_DNA"/>
</dbReference>
<dbReference type="SUPFAM" id="SSF46689">
    <property type="entry name" value="Homeodomain-like"/>
    <property type="match status" value="1"/>
</dbReference>
<dbReference type="SMART" id="SM00342">
    <property type="entry name" value="HTH_ARAC"/>
    <property type="match status" value="1"/>
</dbReference>
<dbReference type="PANTHER" id="PTHR47893:SF1">
    <property type="entry name" value="REGULATORY PROTEIN PCHR"/>
    <property type="match status" value="1"/>
</dbReference>
<evidence type="ECO:0000256" key="3">
    <source>
        <dbReference type="ARBA" id="ARBA00023163"/>
    </source>
</evidence>
<dbReference type="GO" id="GO:0003700">
    <property type="term" value="F:DNA-binding transcription factor activity"/>
    <property type="evidence" value="ECO:0007669"/>
    <property type="project" value="InterPro"/>
</dbReference>
<dbReference type="InterPro" id="IPR053142">
    <property type="entry name" value="PchR_regulatory_protein"/>
</dbReference>
<dbReference type="InterPro" id="IPR018060">
    <property type="entry name" value="HTH_AraC"/>
</dbReference>
<dbReference type="InterPro" id="IPR018062">
    <property type="entry name" value="HTH_AraC-typ_CS"/>
</dbReference>
<reference evidence="5 6" key="1">
    <citation type="submission" date="2018-01" db="EMBL/GenBank/DDBJ databases">
        <title>Genome sequence of a Cantenovulum-like bacteria.</title>
        <authorList>
            <person name="Tan W.R."/>
            <person name="Lau N.-S."/>
            <person name="Go F."/>
            <person name="Amirul A.-A.A."/>
        </authorList>
    </citation>
    <scope>NUCLEOTIDE SEQUENCE [LARGE SCALE GENOMIC DNA]</scope>
    <source>
        <strain evidence="5 6">CCB-QB4</strain>
    </source>
</reference>
<organism evidence="5 6">
    <name type="scientific">Saccharobesus litoralis</name>
    <dbReference type="NCBI Taxonomy" id="2172099"/>
    <lineage>
        <taxon>Bacteria</taxon>
        <taxon>Pseudomonadati</taxon>
        <taxon>Pseudomonadota</taxon>
        <taxon>Gammaproteobacteria</taxon>
        <taxon>Alteromonadales</taxon>
        <taxon>Alteromonadaceae</taxon>
        <taxon>Saccharobesus</taxon>
    </lineage>
</organism>
<evidence type="ECO:0000313" key="6">
    <source>
        <dbReference type="Proteomes" id="UP000244441"/>
    </source>
</evidence>
<dbReference type="Pfam" id="PF12833">
    <property type="entry name" value="HTH_18"/>
    <property type="match status" value="1"/>
</dbReference>
<name>A0A2S0VTP2_9ALTE</name>
<accession>A0A2S0VTP2</accession>
<dbReference type="RefSeq" id="WP_108603627.1">
    <property type="nucleotide sequence ID" value="NZ_CP026604.1"/>
</dbReference>
<sequence length="338" mass="38935">MKNRELIAQKIRGKQIVSYRLEQFIEQAPDLIQCVERQPKFESPFSADKIDRYLHSQDRSLKLVPGAAVFLCHEELPAFINEKYGNEDFYSIQYVHQCNAYNLSHKNRNLRSKLSVSAIGKGATELISYDKGTVKTFFIIMSRQGLENLCQLSNFDSKKLFELQREIDQEKYAFHQLETPLTFRTKFEDLMKLVASKESSNVLAVSANIFSLVSDIIEIIDNQGINEGNNALSRQHNLAQNAKNFIDDYTNMVTNAQQLAEMLNTSVSTLQRQFKLAYNESIGQYIKDKRLESAAEFLDQDMSIEEVSELLGYSYRSAFERAFKNHYGYSPGNHVKRK</sequence>
<dbReference type="PROSITE" id="PS01124">
    <property type="entry name" value="HTH_ARAC_FAMILY_2"/>
    <property type="match status" value="1"/>
</dbReference>
<gene>
    <name evidence="5" type="ORF">C2869_14525</name>
</gene>
<feature type="domain" description="HTH araC/xylS-type" evidence="4">
    <location>
        <begin position="240"/>
        <end position="337"/>
    </location>
</feature>